<evidence type="ECO:0000313" key="1">
    <source>
        <dbReference type="EMBL" id="SVD12573.1"/>
    </source>
</evidence>
<sequence>MLVDLHSHTWPRSHDSVLNPDDLIERAKKAGLDGIV</sequence>
<gene>
    <name evidence="1" type="ORF">METZ01_LOCUS365427</name>
</gene>
<dbReference type="InterPro" id="IPR016195">
    <property type="entry name" value="Pol/histidinol_Pase-like"/>
</dbReference>
<dbReference type="SUPFAM" id="SSF89550">
    <property type="entry name" value="PHP domain-like"/>
    <property type="match status" value="1"/>
</dbReference>
<organism evidence="1">
    <name type="scientific">marine metagenome</name>
    <dbReference type="NCBI Taxonomy" id="408172"/>
    <lineage>
        <taxon>unclassified sequences</taxon>
        <taxon>metagenomes</taxon>
        <taxon>ecological metagenomes</taxon>
    </lineage>
</organism>
<feature type="non-terminal residue" evidence="1">
    <location>
        <position position="36"/>
    </location>
</feature>
<proteinExistence type="predicted"/>
<dbReference type="AlphaFoldDB" id="A0A382SS02"/>
<name>A0A382SS02_9ZZZZ</name>
<dbReference type="Gene3D" id="3.20.20.140">
    <property type="entry name" value="Metal-dependent hydrolases"/>
    <property type="match status" value="1"/>
</dbReference>
<dbReference type="EMBL" id="UINC01131087">
    <property type="protein sequence ID" value="SVD12573.1"/>
    <property type="molecule type" value="Genomic_DNA"/>
</dbReference>
<protein>
    <submittedName>
        <fullName evidence="1">Uncharacterized protein</fullName>
    </submittedName>
</protein>
<reference evidence="1" key="1">
    <citation type="submission" date="2018-05" db="EMBL/GenBank/DDBJ databases">
        <authorList>
            <person name="Lanie J.A."/>
            <person name="Ng W.-L."/>
            <person name="Kazmierczak K.M."/>
            <person name="Andrzejewski T.M."/>
            <person name="Davidsen T.M."/>
            <person name="Wayne K.J."/>
            <person name="Tettelin H."/>
            <person name="Glass J.I."/>
            <person name="Rusch D."/>
            <person name="Podicherti R."/>
            <person name="Tsui H.-C.T."/>
            <person name="Winkler M.E."/>
        </authorList>
    </citation>
    <scope>NUCLEOTIDE SEQUENCE</scope>
</reference>
<accession>A0A382SS02</accession>